<accession>A0A5C1QEE5</accession>
<dbReference type="Gene3D" id="3.10.50.40">
    <property type="match status" value="1"/>
</dbReference>
<dbReference type="PANTHER" id="PTHR47861:SF3">
    <property type="entry name" value="FKBP-TYPE PEPTIDYL-PROLYL CIS-TRANS ISOMERASE SLYD"/>
    <property type="match status" value="1"/>
</dbReference>
<keyword evidence="7 9" id="KW-0413">Isomerase</keyword>
<keyword evidence="5 9" id="KW-0697">Rotamase</keyword>
<evidence type="ECO:0000256" key="10">
    <source>
        <dbReference type="RuleBase" id="RU003915"/>
    </source>
</evidence>
<comment type="similarity">
    <text evidence="3 10">Belongs to the FKBP-type PPIase family.</text>
</comment>
<gene>
    <name evidence="12" type="ORF">EW093_15075</name>
</gene>
<comment type="catalytic activity">
    <reaction evidence="1 9 10">
        <text>[protein]-peptidylproline (omega=180) = [protein]-peptidylproline (omega=0)</text>
        <dbReference type="Rhea" id="RHEA:16237"/>
        <dbReference type="Rhea" id="RHEA-COMP:10747"/>
        <dbReference type="Rhea" id="RHEA-COMP:10748"/>
        <dbReference type="ChEBI" id="CHEBI:83833"/>
        <dbReference type="ChEBI" id="CHEBI:83834"/>
        <dbReference type="EC" id="5.2.1.8"/>
    </reaction>
</comment>
<proteinExistence type="inferred from homology"/>
<evidence type="ECO:0000256" key="7">
    <source>
        <dbReference type="ARBA" id="ARBA00023235"/>
    </source>
</evidence>
<dbReference type="GO" id="GO:0005737">
    <property type="term" value="C:cytoplasm"/>
    <property type="evidence" value="ECO:0007669"/>
    <property type="project" value="UniProtKB-SubCell"/>
</dbReference>
<dbReference type="PROSITE" id="PS50059">
    <property type="entry name" value="FKBP_PPIASE"/>
    <property type="match status" value="1"/>
</dbReference>
<keyword evidence="13" id="KW-1185">Reference proteome</keyword>
<dbReference type="KEGG" id="sper:EW093_15075"/>
<evidence type="ECO:0000256" key="5">
    <source>
        <dbReference type="ARBA" id="ARBA00023110"/>
    </source>
</evidence>
<dbReference type="EC" id="5.2.1.8" evidence="10"/>
<dbReference type="OrthoDB" id="9808891at2"/>
<sequence>MVITKNSMVTVDYTLKDDKGIVIDSSKESGPFSYIQGMEETLPGMEEILEGQKEGFTFDGVIPCDKAYGKRDKEFFMPVPKGDFENADALEVGMSISIINNYDEAQEMEIIAIDNENITIDANSPYADMDIQFSCKVLEVREATKEEIEESLEELHHHDEDCDCGNH</sequence>
<dbReference type="SUPFAM" id="SSF54534">
    <property type="entry name" value="FKBP-like"/>
    <property type="match status" value="1"/>
</dbReference>
<dbReference type="InterPro" id="IPR046357">
    <property type="entry name" value="PPIase_dom_sf"/>
</dbReference>
<feature type="domain" description="PPIase FKBP-type" evidence="11">
    <location>
        <begin position="6"/>
        <end position="80"/>
    </location>
</feature>
<dbReference type="RefSeq" id="WP_149569195.1">
    <property type="nucleotide sequence ID" value="NZ_CP035807.1"/>
</dbReference>
<dbReference type="Proteomes" id="UP000323824">
    <property type="component" value="Chromosome"/>
</dbReference>
<evidence type="ECO:0000313" key="12">
    <source>
        <dbReference type="EMBL" id="QEN05961.1"/>
    </source>
</evidence>
<dbReference type="GO" id="GO:0042026">
    <property type="term" value="P:protein refolding"/>
    <property type="evidence" value="ECO:0007669"/>
    <property type="project" value="UniProtKB-ARBA"/>
</dbReference>
<keyword evidence="4" id="KW-0963">Cytoplasm</keyword>
<name>A0A5C1QEE5_9SPIO</name>
<dbReference type="AlphaFoldDB" id="A0A5C1QEE5"/>
<keyword evidence="6" id="KW-0143">Chaperone</keyword>
<evidence type="ECO:0000256" key="4">
    <source>
        <dbReference type="ARBA" id="ARBA00022490"/>
    </source>
</evidence>
<dbReference type="Pfam" id="PF00254">
    <property type="entry name" value="FKBP_C"/>
    <property type="match status" value="1"/>
</dbReference>
<organism evidence="12 13">
    <name type="scientific">Thiospirochaeta perfilievii</name>
    <dbReference type="NCBI Taxonomy" id="252967"/>
    <lineage>
        <taxon>Bacteria</taxon>
        <taxon>Pseudomonadati</taxon>
        <taxon>Spirochaetota</taxon>
        <taxon>Spirochaetia</taxon>
        <taxon>Spirochaetales</taxon>
        <taxon>Spirochaetaceae</taxon>
        <taxon>Thiospirochaeta</taxon>
    </lineage>
</organism>
<comment type="subcellular location">
    <subcellularLocation>
        <location evidence="2">Cytoplasm</location>
    </subcellularLocation>
</comment>
<evidence type="ECO:0000256" key="6">
    <source>
        <dbReference type="ARBA" id="ARBA00023186"/>
    </source>
</evidence>
<evidence type="ECO:0000256" key="3">
    <source>
        <dbReference type="ARBA" id="ARBA00006577"/>
    </source>
</evidence>
<dbReference type="GO" id="GO:0003755">
    <property type="term" value="F:peptidyl-prolyl cis-trans isomerase activity"/>
    <property type="evidence" value="ECO:0007669"/>
    <property type="project" value="UniProtKB-UniRule"/>
</dbReference>
<evidence type="ECO:0000259" key="11">
    <source>
        <dbReference type="PROSITE" id="PS50059"/>
    </source>
</evidence>
<evidence type="ECO:0000313" key="13">
    <source>
        <dbReference type="Proteomes" id="UP000323824"/>
    </source>
</evidence>
<evidence type="ECO:0000256" key="1">
    <source>
        <dbReference type="ARBA" id="ARBA00000971"/>
    </source>
</evidence>
<dbReference type="InterPro" id="IPR001179">
    <property type="entry name" value="PPIase_FKBP_dom"/>
</dbReference>
<evidence type="ECO:0000256" key="8">
    <source>
        <dbReference type="ARBA" id="ARBA00037071"/>
    </source>
</evidence>
<evidence type="ECO:0000256" key="2">
    <source>
        <dbReference type="ARBA" id="ARBA00004496"/>
    </source>
</evidence>
<reference evidence="12 13" key="2">
    <citation type="submission" date="2019-09" db="EMBL/GenBank/DDBJ databases">
        <title>Complete Genome Sequence and Methylome Analysis of free living Spirochaetas.</title>
        <authorList>
            <person name="Leshcheva N."/>
            <person name="Mikheeva N."/>
        </authorList>
    </citation>
    <scope>NUCLEOTIDE SEQUENCE [LARGE SCALE GENOMIC DNA]</scope>
    <source>
        <strain evidence="12 13">P</strain>
    </source>
</reference>
<comment type="function">
    <text evidence="8">Also involved in hydrogenase metallocenter assembly, probably by participating in the nickel insertion step. This function in hydrogenase biosynthesis requires chaperone activity and the presence of the metal-binding domain, but not PPIase activity.</text>
</comment>
<dbReference type="PANTHER" id="PTHR47861">
    <property type="entry name" value="FKBP-TYPE PEPTIDYL-PROLYL CIS-TRANS ISOMERASE SLYD"/>
    <property type="match status" value="1"/>
</dbReference>
<evidence type="ECO:0000256" key="9">
    <source>
        <dbReference type="PROSITE-ProRule" id="PRU00277"/>
    </source>
</evidence>
<protein>
    <recommendedName>
        <fullName evidence="10">Peptidyl-prolyl cis-trans isomerase</fullName>
        <ecNumber evidence="10">5.2.1.8</ecNumber>
    </recommendedName>
</protein>
<dbReference type="EMBL" id="CP035807">
    <property type="protein sequence ID" value="QEN05961.1"/>
    <property type="molecule type" value="Genomic_DNA"/>
</dbReference>
<reference evidence="12 13" key="1">
    <citation type="submission" date="2019-02" db="EMBL/GenBank/DDBJ databases">
        <authorList>
            <person name="Fomenkov A."/>
            <person name="Dubinina G."/>
            <person name="Grabovich M."/>
            <person name="Vincze T."/>
            <person name="Roberts R.J."/>
        </authorList>
    </citation>
    <scope>NUCLEOTIDE SEQUENCE [LARGE SCALE GENOMIC DNA]</scope>
    <source>
        <strain evidence="12 13">P</strain>
    </source>
</reference>